<evidence type="ECO:0000313" key="4">
    <source>
        <dbReference type="Proteomes" id="UP000256970"/>
    </source>
</evidence>
<evidence type="ECO:0000256" key="1">
    <source>
        <dbReference type="SAM" id="SignalP"/>
    </source>
</evidence>
<dbReference type="PANTHER" id="PTHR31867">
    <property type="entry name" value="EXPANSIN-A15"/>
    <property type="match status" value="1"/>
</dbReference>
<dbReference type="Proteomes" id="UP000256970">
    <property type="component" value="Unassembled WGS sequence"/>
</dbReference>
<feature type="chain" id="PRO_5016764312" description="Expansin-like EG45 domain-containing protein" evidence="1">
    <location>
        <begin position="29"/>
        <end position="170"/>
    </location>
</feature>
<dbReference type="CDD" id="cd22271">
    <property type="entry name" value="DPBB_EXP_N-like"/>
    <property type="match status" value="1"/>
</dbReference>
<sequence>MAVTALPVLHLALLLVVAVLACSKLVHADDFKYGRATFYDDNGQGACQYFNNTPEWYAAWPDTMEGFSGSCGKCVEVACVDQDFSDGYGQKISRKGMCYDEGKSVVVKITDACPCVHQNFYSNKRWCCGDMRHLDLGRKAFQELASENWGVIGLKFREVDCNKGLGVHRI</sequence>
<dbReference type="EMBL" id="FNXT01001126">
    <property type="protein sequence ID" value="SZX72345.1"/>
    <property type="molecule type" value="Genomic_DNA"/>
</dbReference>
<evidence type="ECO:0000313" key="3">
    <source>
        <dbReference type="EMBL" id="SZX72345.1"/>
    </source>
</evidence>
<dbReference type="Pfam" id="PF03330">
    <property type="entry name" value="DPBB_1"/>
    <property type="match status" value="1"/>
</dbReference>
<dbReference type="SMART" id="SM00837">
    <property type="entry name" value="DPBB_1"/>
    <property type="match status" value="1"/>
</dbReference>
<accession>A0A383W3X4</accession>
<dbReference type="InterPro" id="IPR036908">
    <property type="entry name" value="RlpA-like_sf"/>
</dbReference>
<feature type="domain" description="Expansin-like EG45" evidence="2">
    <location>
        <begin position="34"/>
        <end position="166"/>
    </location>
</feature>
<evidence type="ECO:0000259" key="2">
    <source>
        <dbReference type="PROSITE" id="PS50842"/>
    </source>
</evidence>
<dbReference type="SUPFAM" id="SSF50685">
    <property type="entry name" value="Barwin-like endoglucanases"/>
    <property type="match status" value="1"/>
</dbReference>
<keyword evidence="1" id="KW-0732">Signal</keyword>
<organism evidence="3 4">
    <name type="scientific">Tetradesmus obliquus</name>
    <name type="common">Green alga</name>
    <name type="synonym">Acutodesmus obliquus</name>
    <dbReference type="NCBI Taxonomy" id="3088"/>
    <lineage>
        <taxon>Eukaryota</taxon>
        <taxon>Viridiplantae</taxon>
        <taxon>Chlorophyta</taxon>
        <taxon>core chlorophytes</taxon>
        <taxon>Chlorophyceae</taxon>
        <taxon>CS clade</taxon>
        <taxon>Sphaeropleales</taxon>
        <taxon>Scenedesmaceae</taxon>
        <taxon>Tetradesmus</taxon>
    </lineage>
</organism>
<protein>
    <recommendedName>
        <fullName evidence="2">Expansin-like EG45 domain-containing protein</fullName>
    </recommendedName>
</protein>
<dbReference type="InterPro" id="IPR007112">
    <property type="entry name" value="Expansin/allergen_DPBB_dom"/>
</dbReference>
<dbReference type="InterPro" id="IPR002963">
    <property type="entry name" value="Expansin"/>
</dbReference>
<dbReference type="PROSITE" id="PS50842">
    <property type="entry name" value="EXPANSIN_EG45"/>
    <property type="match status" value="1"/>
</dbReference>
<keyword evidence="4" id="KW-1185">Reference proteome</keyword>
<dbReference type="Gene3D" id="2.40.40.10">
    <property type="entry name" value="RlpA-like domain"/>
    <property type="match status" value="1"/>
</dbReference>
<proteinExistence type="predicted"/>
<name>A0A383W3X4_TETOB</name>
<reference evidence="3 4" key="1">
    <citation type="submission" date="2016-10" db="EMBL/GenBank/DDBJ databases">
        <authorList>
            <person name="Cai Z."/>
        </authorList>
    </citation>
    <scope>NUCLEOTIDE SEQUENCE [LARGE SCALE GENOMIC DNA]</scope>
</reference>
<gene>
    <name evidence="3" type="ORF">BQ4739_LOCUS12529</name>
</gene>
<feature type="signal peptide" evidence="1">
    <location>
        <begin position="1"/>
        <end position="28"/>
    </location>
</feature>
<dbReference type="GO" id="GO:0009664">
    <property type="term" value="P:plant-type cell wall organization"/>
    <property type="evidence" value="ECO:0007669"/>
    <property type="project" value="InterPro"/>
</dbReference>
<dbReference type="AlphaFoldDB" id="A0A383W3X4"/>
<dbReference type="InterPro" id="IPR009009">
    <property type="entry name" value="RlpA-like_DPBB"/>
</dbReference>